<evidence type="ECO:0000313" key="2">
    <source>
        <dbReference type="Proteomes" id="UP001174677"/>
    </source>
</evidence>
<protein>
    <submittedName>
        <fullName evidence="1">Uncharacterized protein</fullName>
    </submittedName>
</protein>
<accession>A0ABQ9MWU0</accession>
<proteinExistence type="predicted"/>
<sequence length="51" mass="5782">MLSCPPAPMKRRVAPKCSSKESPVTFFAPPDIELFFFFAFNNLTTLCNLQK</sequence>
<comment type="caution">
    <text evidence="1">The sequence shown here is derived from an EMBL/GenBank/DDBJ whole genome shotgun (WGS) entry which is preliminary data.</text>
</comment>
<dbReference type="EMBL" id="JARPOI010000003">
    <property type="protein sequence ID" value="KAJ9184762.1"/>
    <property type="molecule type" value="Genomic_DNA"/>
</dbReference>
<reference evidence="1" key="1">
    <citation type="journal article" date="2023" name="Plant Biotechnol. J.">
        <title>Chromosome-level wild Hevea brasiliensis genome provides new tools for genomic-assisted breeding and valuable loci to elevate rubber yield.</title>
        <authorList>
            <person name="Cheng H."/>
            <person name="Song X."/>
            <person name="Hu Y."/>
            <person name="Wu T."/>
            <person name="Yang Q."/>
            <person name="An Z."/>
            <person name="Feng S."/>
            <person name="Deng Z."/>
            <person name="Wu W."/>
            <person name="Zeng X."/>
            <person name="Tu M."/>
            <person name="Wang X."/>
            <person name="Huang H."/>
        </authorList>
    </citation>
    <scope>NUCLEOTIDE SEQUENCE</scope>
    <source>
        <strain evidence="1">MT/VB/25A 57/8</strain>
    </source>
</reference>
<name>A0ABQ9MWU0_HEVBR</name>
<dbReference type="Proteomes" id="UP001174677">
    <property type="component" value="Chromosome 3"/>
</dbReference>
<organism evidence="1 2">
    <name type="scientific">Hevea brasiliensis</name>
    <name type="common">Para rubber tree</name>
    <name type="synonym">Siphonia brasiliensis</name>
    <dbReference type="NCBI Taxonomy" id="3981"/>
    <lineage>
        <taxon>Eukaryota</taxon>
        <taxon>Viridiplantae</taxon>
        <taxon>Streptophyta</taxon>
        <taxon>Embryophyta</taxon>
        <taxon>Tracheophyta</taxon>
        <taxon>Spermatophyta</taxon>
        <taxon>Magnoliopsida</taxon>
        <taxon>eudicotyledons</taxon>
        <taxon>Gunneridae</taxon>
        <taxon>Pentapetalae</taxon>
        <taxon>rosids</taxon>
        <taxon>fabids</taxon>
        <taxon>Malpighiales</taxon>
        <taxon>Euphorbiaceae</taxon>
        <taxon>Crotonoideae</taxon>
        <taxon>Micrandreae</taxon>
        <taxon>Hevea</taxon>
    </lineage>
</organism>
<keyword evidence="2" id="KW-1185">Reference proteome</keyword>
<evidence type="ECO:0000313" key="1">
    <source>
        <dbReference type="EMBL" id="KAJ9184762.1"/>
    </source>
</evidence>
<gene>
    <name evidence="1" type="ORF">P3X46_004457</name>
</gene>